<feature type="transmembrane region" description="Helical" evidence="5">
    <location>
        <begin position="202"/>
        <end position="221"/>
    </location>
</feature>
<name>A0A427YSY3_9TREE</name>
<evidence type="ECO:0000259" key="6">
    <source>
        <dbReference type="PROSITE" id="PS50850"/>
    </source>
</evidence>
<gene>
    <name evidence="7" type="primary">PHO84_3</name>
    <name evidence="7" type="ORF">EHS25_003995</name>
</gene>
<dbReference type="Proteomes" id="UP000279259">
    <property type="component" value="Unassembled WGS sequence"/>
</dbReference>
<dbReference type="STRING" id="1890683.A0A427YSY3"/>
<dbReference type="PANTHER" id="PTHR23508:SF10">
    <property type="entry name" value="CARBOXYLIC ACID TRANSPORTER PROTEIN HOMOLOG"/>
    <property type="match status" value="1"/>
</dbReference>
<keyword evidence="3 5" id="KW-1133">Transmembrane helix</keyword>
<feature type="transmembrane region" description="Helical" evidence="5">
    <location>
        <begin position="410"/>
        <end position="432"/>
    </location>
</feature>
<evidence type="ECO:0000313" key="8">
    <source>
        <dbReference type="Proteomes" id="UP000279259"/>
    </source>
</evidence>
<comment type="caution">
    <text evidence="7">The sequence shown here is derived from an EMBL/GenBank/DDBJ whole genome shotgun (WGS) entry which is preliminary data.</text>
</comment>
<evidence type="ECO:0000256" key="1">
    <source>
        <dbReference type="ARBA" id="ARBA00004141"/>
    </source>
</evidence>
<organism evidence="7 8">
    <name type="scientific">Saitozyma podzolica</name>
    <dbReference type="NCBI Taxonomy" id="1890683"/>
    <lineage>
        <taxon>Eukaryota</taxon>
        <taxon>Fungi</taxon>
        <taxon>Dikarya</taxon>
        <taxon>Basidiomycota</taxon>
        <taxon>Agaricomycotina</taxon>
        <taxon>Tremellomycetes</taxon>
        <taxon>Tremellales</taxon>
        <taxon>Trimorphomycetaceae</taxon>
        <taxon>Saitozyma</taxon>
    </lineage>
</organism>
<dbReference type="InterPro" id="IPR036259">
    <property type="entry name" value="MFS_trans_sf"/>
</dbReference>
<dbReference type="PROSITE" id="PS00217">
    <property type="entry name" value="SUGAR_TRANSPORT_2"/>
    <property type="match status" value="1"/>
</dbReference>
<comment type="subcellular location">
    <subcellularLocation>
        <location evidence="1">Membrane</location>
        <topology evidence="1">Multi-pass membrane protein</topology>
    </subcellularLocation>
</comment>
<accession>A0A427YSY3</accession>
<evidence type="ECO:0000256" key="2">
    <source>
        <dbReference type="ARBA" id="ARBA00022692"/>
    </source>
</evidence>
<dbReference type="Gene3D" id="1.20.1250.20">
    <property type="entry name" value="MFS general substrate transporter like domains"/>
    <property type="match status" value="1"/>
</dbReference>
<feature type="transmembrane region" description="Helical" evidence="5">
    <location>
        <begin position="438"/>
        <end position="459"/>
    </location>
</feature>
<feature type="transmembrane region" description="Helical" evidence="5">
    <location>
        <begin position="272"/>
        <end position="294"/>
    </location>
</feature>
<evidence type="ECO:0000256" key="3">
    <source>
        <dbReference type="ARBA" id="ARBA00022989"/>
    </source>
</evidence>
<dbReference type="GO" id="GO:0005886">
    <property type="term" value="C:plasma membrane"/>
    <property type="evidence" value="ECO:0007669"/>
    <property type="project" value="TreeGrafter"/>
</dbReference>
<feature type="transmembrane region" description="Helical" evidence="5">
    <location>
        <begin position="349"/>
        <end position="366"/>
    </location>
</feature>
<dbReference type="OrthoDB" id="433512at2759"/>
<dbReference type="InterPro" id="IPR005828">
    <property type="entry name" value="MFS_sugar_transport-like"/>
</dbReference>
<keyword evidence="8" id="KW-1185">Reference proteome</keyword>
<keyword evidence="4 5" id="KW-0472">Membrane</keyword>
<feature type="transmembrane region" description="Helical" evidence="5">
    <location>
        <begin position="314"/>
        <end position="337"/>
    </location>
</feature>
<dbReference type="Pfam" id="PF00083">
    <property type="entry name" value="Sugar_tr"/>
    <property type="match status" value="1"/>
</dbReference>
<feature type="transmembrane region" description="Helical" evidence="5">
    <location>
        <begin position="102"/>
        <end position="121"/>
    </location>
</feature>
<evidence type="ECO:0000256" key="4">
    <source>
        <dbReference type="ARBA" id="ARBA00023136"/>
    </source>
</evidence>
<protein>
    <submittedName>
        <fullName evidence="7">Inorganic phosphate transporter pho84</fullName>
    </submittedName>
</protein>
<dbReference type="AlphaFoldDB" id="A0A427YSY3"/>
<evidence type="ECO:0000313" key="7">
    <source>
        <dbReference type="EMBL" id="RSH94192.1"/>
    </source>
</evidence>
<dbReference type="InterPro" id="IPR020846">
    <property type="entry name" value="MFS_dom"/>
</dbReference>
<dbReference type="GO" id="GO:0046943">
    <property type="term" value="F:carboxylic acid transmembrane transporter activity"/>
    <property type="evidence" value="ECO:0007669"/>
    <property type="project" value="TreeGrafter"/>
</dbReference>
<feature type="transmembrane region" description="Helical" evidence="5">
    <location>
        <begin position="28"/>
        <end position="50"/>
    </location>
</feature>
<reference evidence="7 8" key="1">
    <citation type="submission" date="2018-11" db="EMBL/GenBank/DDBJ databases">
        <title>Genome sequence of Saitozyma podzolica DSM 27192.</title>
        <authorList>
            <person name="Aliyu H."/>
            <person name="Gorte O."/>
            <person name="Ochsenreither K."/>
        </authorList>
    </citation>
    <scope>NUCLEOTIDE SEQUENCE [LARGE SCALE GENOMIC DNA]</scope>
    <source>
        <strain evidence="7 8">DSM 27192</strain>
    </source>
</reference>
<feature type="transmembrane region" description="Helical" evidence="5">
    <location>
        <begin position="70"/>
        <end position="90"/>
    </location>
</feature>
<dbReference type="PANTHER" id="PTHR23508">
    <property type="entry name" value="CARBOXYLIC ACID TRANSPORTER PROTEIN HOMOLOG"/>
    <property type="match status" value="1"/>
</dbReference>
<dbReference type="PROSITE" id="PS50850">
    <property type="entry name" value="MFS"/>
    <property type="match status" value="1"/>
</dbReference>
<keyword evidence="2 5" id="KW-0812">Transmembrane</keyword>
<dbReference type="EMBL" id="RSCD01000002">
    <property type="protein sequence ID" value="RSH94192.1"/>
    <property type="molecule type" value="Genomic_DNA"/>
</dbReference>
<evidence type="ECO:0000256" key="5">
    <source>
        <dbReference type="SAM" id="Phobius"/>
    </source>
</evidence>
<feature type="transmembrane region" description="Helical" evidence="5">
    <location>
        <begin position="169"/>
        <end position="190"/>
    </location>
</feature>
<sequence length="509" mass="55756">MSTVSDYDEHHYDEEKEQVVSFVAKLKFFIITSVGFFSDGWLNGGFSYIVTMVGYTYWNGGSIPSLSQSLIKSGLSIGMIAGMVVFGFFGDALGRHKVYGKELIFTLLGTFMIVLTPWNNFSEQAVISWMTVWRVVTGFGIGGDYPMSASLNSETKLGMSRAKLITTSFFIYQMGTLLFTIFFLIVIVGYKNKIEENLNNVTYVWRLLFGLGMIPGFASLYERLTMKETKPYEKYVSKVTGLTGENVRTQKEGWADFVEYFNFKTAIARRHVLTLVSTALTWFFFDIAFYGFSLNNSNILALIGYGSGNTKYQSLYNTAVGAIIITSFGIVGNLIGIFLPDIIGRRPQLIGGCLICAVLYAIWAGVENHTSTGGLMALFVISSLFLQGGPNNMTFLCPIEVFPTRVRGAAHGISAAVGKCGALLTAFAFGYLSTNAGLAAAIGLCSGVMVLATITSFGIPEVMGLTLDDIENDVQYLPRSERLAHIAARIDRRTAFASAPAPVEEKEAI</sequence>
<dbReference type="InterPro" id="IPR005829">
    <property type="entry name" value="Sugar_transporter_CS"/>
</dbReference>
<feature type="domain" description="Major facilitator superfamily (MFS) profile" evidence="6">
    <location>
        <begin position="28"/>
        <end position="464"/>
    </location>
</feature>
<proteinExistence type="predicted"/>
<dbReference type="SUPFAM" id="SSF103473">
    <property type="entry name" value="MFS general substrate transporter"/>
    <property type="match status" value="1"/>
</dbReference>